<dbReference type="EMBL" id="JAZGQO010000001">
    <property type="protein sequence ID" value="KAK6195077.1"/>
    <property type="molecule type" value="Genomic_DNA"/>
</dbReference>
<dbReference type="Proteomes" id="UP001347796">
    <property type="component" value="Unassembled WGS sequence"/>
</dbReference>
<keyword evidence="1" id="KW-0732">Signal</keyword>
<dbReference type="SUPFAM" id="SSF47473">
    <property type="entry name" value="EF-hand"/>
    <property type="match status" value="1"/>
</dbReference>
<feature type="signal peptide" evidence="1">
    <location>
        <begin position="1"/>
        <end position="16"/>
    </location>
</feature>
<protein>
    <recommendedName>
        <fullName evidence="2">EF-hand domain-containing protein</fullName>
    </recommendedName>
</protein>
<name>A0AAN8KK47_PATCE</name>
<dbReference type="GO" id="GO:0005509">
    <property type="term" value="F:calcium ion binding"/>
    <property type="evidence" value="ECO:0007669"/>
    <property type="project" value="InterPro"/>
</dbReference>
<proteinExistence type="predicted"/>
<evidence type="ECO:0000259" key="2">
    <source>
        <dbReference type="PROSITE" id="PS50222"/>
    </source>
</evidence>
<feature type="chain" id="PRO_5042819107" description="EF-hand domain-containing protein" evidence="1">
    <location>
        <begin position="17"/>
        <end position="143"/>
    </location>
</feature>
<evidence type="ECO:0000256" key="1">
    <source>
        <dbReference type="SAM" id="SignalP"/>
    </source>
</evidence>
<organism evidence="3 4">
    <name type="scientific">Patella caerulea</name>
    <name type="common">Rayed Mediterranean limpet</name>
    <dbReference type="NCBI Taxonomy" id="87958"/>
    <lineage>
        <taxon>Eukaryota</taxon>
        <taxon>Metazoa</taxon>
        <taxon>Spiralia</taxon>
        <taxon>Lophotrochozoa</taxon>
        <taxon>Mollusca</taxon>
        <taxon>Gastropoda</taxon>
        <taxon>Patellogastropoda</taxon>
        <taxon>Patelloidea</taxon>
        <taxon>Patellidae</taxon>
        <taxon>Patella</taxon>
    </lineage>
</organism>
<evidence type="ECO:0000313" key="4">
    <source>
        <dbReference type="Proteomes" id="UP001347796"/>
    </source>
</evidence>
<dbReference type="InterPro" id="IPR002048">
    <property type="entry name" value="EF_hand_dom"/>
</dbReference>
<comment type="caution">
    <text evidence="3">The sequence shown here is derived from an EMBL/GenBank/DDBJ whole genome shotgun (WGS) entry which is preliminary data.</text>
</comment>
<dbReference type="Gene3D" id="1.10.238.10">
    <property type="entry name" value="EF-hand"/>
    <property type="match status" value="1"/>
</dbReference>
<gene>
    <name evidence="3" type="ORF">SNE40_000582</name>
</gene>
<dbReference type="PROSITE" id="PS50222">
    <property type="entry name" value="EF_HAND_2"/>
    <property type="match status" value="1"/>
</dbReference>
<keyword evidence="4" id="KW-1185">Reference proteome</keyword>
<feature type="domain" description="EF-hand" evidence="2">
    <location>
        <begin position="97"/>
        <end position="132"/>
    </location>
</feature>
<reference evidence="3 4" key="1">
    <citation type="submission" date="2024-01" db="EMBL/GenBank/DDBJ databases">
        <title>The genome of the rayed Mediterranean limpet Patella caerulea (Linnaeus, 1758).</title>
        <authorList>
            <person name="Anh-Thu Weber A."/>
            <person name="Halstead-Nussloch G."/>
        </authorList>
    </citation>
    <scope>NUCLEOTIDE SEQUENCE [LARGE SCALE GENOMIC DNA]</scope>
    <source>
        <strain evidence="3">AATW-2023a</strain>
        <tissue evidence="3">Whole specimen</tissue>
    </source>
</reference>
<accession>A0AAN8KK47</accession>
<dbReference type="InterPro" id="IPR011992">
    <property type="entry name" value="EF-hand-dom_pair"/>
</dbReference>
<evidence type="ECO:0000313" key="3">
    <source>
        <dbReference type="EMBL" id="KAK6195077.1"/>
    </source>
</evidence>
<dbReference type="AlphaFoldDB" id="A0AAN8KK47"/>
<sequence>MLLLLLVAVLFSGCLANELEPYNLTAQQMFLANDFNGDGKFERAELDLSFYIYDSEPLDGIISRLEYTSYINKTTPTLYNLSHELYDLYDIDNDNFLEKHDYDAFFKLMDYDENSWISEQEFVHYWGILLESLGHLIDVGGTK</sequence>